<protein>
    <recommendedName>
        <fullName evidence="4">Porin</fullName>
    </recommendedName>
</protein>
<dbReference type="Pfam" id="PF07396">
    <property type="entry name" value="Porin_O_P"/>
    <property type="match status" value="1"/>
</dbReference>
<dbReference type="SUPFAM" id="SSF56935">
    <property type="entry name" value="Porins"/>
    <property type="match status" value="1"/>
</dbReference>
<evidence type="ECO:0000313" key="3">
    <source>
        <dbReference type="Proteomes" id="UP000215616"/>
    </source>
</evidence>
<dbReference type="InterPro" id="IPR010870">
    <property type="entry name" value="Porin_O/P"/>
</dbReference>
<dbReference type="Proteomes" id="UP000215616">
    <property type="component" value="Unassembled WGS sequence"/>
</dbReference>
<proteinExistence type="predicted"/>
<dbReference type="InterPro" id="IPR023614">
    <property type="entry name" value="Porin_dom_sf"/>
</dbReference>
<comment type="caution">
    <text evidence="2">The sequence shown here is derived from an EMBL/GenBank/DDBJ whole genome shotgun (WGS) entry which is preliminary data.</text>
</comment>
<evidence type="ECO:0008006" key="4">
    <source>
        <dbReference type="Google" id="ProtNLM"/>
    </source>
</evidence>
<dbReference type="EMBL" id="NCDQ01000062">
    <property type="protein sequence ID" value="OYX04750.1"/>
    <property type="molecule type" value="Genomic_DNA"/>
</dbReference>
<feature type="chain" id="PRO_5012898001" description="Porin" evidence="1">
    <location>
        <begin position="28"/>
        <end position="513"/>
    </location>
</feature>
<organism evidence="2 3">
    <name type="scientific">Caulobacter vibrioides</name>
    <name type="common">Caulobacter crescentus</name>
    <dbReference type="NCBI Taxonomy" id="155892"/>
    <lineage>
        <taxon>Bacteria</taxon>
        <taxon>Pseudomonadati</taxon>
        <taxon>Pseudomonadota</taxon>
        <taxon>Alphaproteobacteria</taxon>
        <taxon>Caulobacterales</taxon>
        <taxon>Caulobacteraceae</taxon>
        <taxon>Caulobacter</taxon>
    </lineage>
</organism>
<sequence length="513" mass="53957">MTVAKTAFRAALIAGASLLITAGAASAQTSSPDDAAARIAALEAQLQALQKQVSDLKATTAAAATKDAKAAQSATTVSMANGRPTFSTGDGAFSASIRGFFQADAARYDQRPAGPLATDFRRGSFGDATENDRVRDLSDGVNVRRARLGVEGKVFGAFDYAMVYDFGGSGTEEAGKISSAWLQYSGLPVKVRAGFYPHPTSLEDAASFTGSLFPERASVAETVRGLAGGDGRATIGVFQSGERWNFSAAVTGNTVTTQTFDEQLGAVGRFSVVPFKGDGWLVHTGVNTNLVIHPAKGGPDVAATGGAISNLRLRDRPELRVDGARLIDTGNIDADSLTAIGLEFGAMRKNVFVQAEYFDIKVKRRSSTLPDPKFNGWYVQAGWTLTGEARRYSTATAGFDAPRPAKPFDLKKGNWGAIELAARYSNFDLDYLAGPAGSSPVAGAIRGGEQNILSLGVNWYLNSVVSLSAAYRNVEVNRLSPGGTAFGATSTPPAGAQVGQDLDIWSVRTQYVF</sequence>
<dbReference type="AlphaFoldDB" id="A0A258D9X2"/>
<evidence type="ECO:0000256" key="1">
    <source>
        <dbReference type="SAM" id="SignalP"/>
    </source>
</evidence>
<reference evidence="2 3" key="1">
    <citation type="submission" date="2017-03" db="EMBL/GenBank/DDBJ databases">
        <title>Lifting the veil on microbial sulfur biogeochemistry in mining wastewaters.</title>
        <authorList>
            <person name="Kantor R.S."/>
            <person name="Colenbrander Nelson T."/>
            <person name="Marshall S."/>
            <person name="Bennett D."/>
            <person name="Apte S."/>
            <person name="Camacho D."/>
            <person name="Thomas B.C."/>
            <person name="Warren L.A."/>
            <person name="Banfield J.F."/>
        </authorList>
    </citation>
    <scope>NUCLEOTIDE SEQUENCE [LARGE SCALE GENOMIC DNA]</scope>
    <source>
        <strain evidence="2">32-67-7</strain>
    </source>
</reference>
<gene>
    <name evidence="2" type="ORF">B7Z12_05580</name>
</gene>
<feature type="signal peptide" evidence="1">
    <location>
        <begin position="1"/>
        <end position="27"/>
    </location>
</feature>
<name>A0A258D9X2_CAUVI</name>
<dbReference type="Gene3D" id="2.40.160.10">
    <property type="entry name" value="Porin"/>
    <property type="match status" value="1"/>
</dbReference>
<evidence type="ECO:0000313" key="2">
    <source>
        <dbReference type="EMBL" id="OYX04750.1"/>
    </source>
</evidence>
<keyword evidence="1" id="KW-0732">Signal</keyword>
<accession>A0A258D9X2</accession>